<evidence type="ECO:0000313" key="2">
    <source>
        <dbReference type="EMBL" id="ELY65588.1"/>
    </source>
</evidence>
<evidence type="ECO:0000313" key="3">
    <source>
        <dbReference type="Proteomes" id="UP000011531"/>
    </source>
</evidence>
<reference evidence="2 3" key="1">
    <citation type="journal article" date="2014" name="PLoS Genet.">
        <title>Phylogenetically driven sequencing of extremely halophilic archaea reveals strategies for static and dynamic osmo-response.</title>
        <authorList>
            <person name="Becker E.A."/>
            <person name="Seitzer P.M."/>
            <person name="Tritt A."/>
            <person name="Larsen D."/>
            <person name="Krusor M."/>
            <person name="Yao A.I."/>
            <person name="Wu D."/>
            <person name="Madern D."/>
            <person name="Eisen J.A."/>
            <person name="Darling A.E."/>
            <person name="Facciotti M.T."/>
        </authorList>
    </citation>
    <scope>NUCLEOTIDE SEQUENCE [LARGE SCALE GENOMIC DNA]</scope>
    <source>
        <strain evidence="2 3">DSM 18795</strain>
    </source>
</reference>
<dbReference type="OrthoDB" id="194397at2157"/>
<accession>L9XYC8</accession>
<keyword evidence="3" id="KW-1185">Reference proteome</keyword>
<evidence type="ECO:0000259" key="1">
    <source>
        <dbReference type="Pfam" id="PF24035"/>
    </source>
</evidence>
<sequence>MDPREARLLRLLTDATNRAVVSMLNGVTEPIPATVIAERLVEREATPIPAAGEDRLERTLVSLHHDRLPRLEEAGLLEYDRTDRTVAGTGYIVAPEWDGIDALDELLSGFRVGTADDEGDVGVLEGREDVAAYGRELIDGADDELFVLAAAAVLDDGFFQPASDALARGVDLRIGTEREAARTVLRNRLPEATVWEPHSHRPADPSSRPGVSRLVVADREAVVVGLSSGTAGGA</sequence>
<organism evidence="2 3">
    <name type="scientific">Natronococcus jeotgali DSM 18795</name>
    <dbReference type="NCBI Taxonomy" id="1227498"/>
    <lineage>
        <taxon>Archaea</taxon>
        <taxon>Methanobacteriati</taxon>
        <taxon>Methanobacteriota</taxon>
        <taxon>Stenosarchaea group</taxon>
        <taxon>Halobacteria</taxon>
        <taxon>Halobacteriales</taxon>
        <taxon>Natrialbaceae</taxon>
        <taxon>Natronococcus</taxon>
    </lineage>
</organism>
<feature type="domain" description="DUF7344" evidence="1">
    <location>
        <begin position="10"/>
        <end position="86"/>
    </location>
</feature>
<dbReference type="RefSeq" id="WP_008420307.1">
    <property type="nucleotide sequence ID" value="NZ_AOIA01000023.1"/>
</dbReference>
<name>L9XYC8_9EURY</name>
<protein>
    <recommendedName>
        <fullName evidence="1">DUF7344 domain-containing protein</fullName>
    </recommendedName>
</protein>
<feature type="non-terminal residue" evidence="2">
    <location>
        <position position="234"/>
    </location>
</feature>
<dbReference type="AlphaFoldDB" id="L9XYC8"/>
<comment type="caution">
    <text evidence="2">The sequence shown here is derived from an EMBL/GenBank/DDBJ whole genome shotgun (WGS) entry which is preliminary data.</text>
</comment>
<gene>
    <name evidence="2" type="ORF">C492_02874</name>
</gene>
<dbReference type="Pfam" id="PF24035">
    <property type="entry name" value="DUF7344"/>
    <property type="match status" value="1"/>
</dbReference>
<dbReference type="InterPro" id="IPR055768">
    <property type="entry name" value="DUF7344"/>
</dbReference>
<dbReference type="EMBL" id="AOIA01000023">
    <property type="protein sequence ID" value="ELY65588.1"/>
    <property type="molecule type" value="Genomic_DNA"/>
</dbReference>
<proteinExistence type="predicted"/>
<dbReference type="Proteomes" id="UP000011531">
    <property type="component" value="Unassembled WGS sequence"/>
</dbReference>